<dbReference type="Proteomes" id="UP001597297">
    <property type="component" value="Unassembled WGS sequence"/>
</dbReference>
<name>A0ABW5DZY6_9BACT</name>
<proteinExistence type="predicted"/>
<evidence type="ECO:0000313" key="5">
    <source>
        <dbReference type="EMBL" id="MFD2275897.1"/>
    </source>
</evidence>
<evidence type="ECO:0000256" key="2">
    <source>
        <dbReference type="SAM" id="Phobius"/>
    </source>
</evidence>
<dbReference type="Pfam" id="PF09822">
    <property type="entry name" value="ABC_transp_aux"/>
    <property type="match status" value="1"/>
</dbReference>
<organism evidence="5 6">
    <name type="scientific">Rubritalea spongiae</name>
    <dbReference type="NCBI Taxonomy" id="430797"/>
    <lineage>
        <taxon>Bacteria</taxon>
        <taxon>Pseudomonadati</taxon>
        <taxon>Verrucomicrobiota</taxon>
        <taxon>Verrucomicrobiia</taxon>
        <taxon>Verrucomicrobiales</taxon>
        <taxon>Rubritaleaceae</taxon>
        <taxon>Rubritalea</taxon>
    </lineage>
</organism>
<evidence type="ECO:0000259" key="4">
    <source>
        <dbReference type="Pfam" id="PF23357"/>
    </source>
</evidence>
<feature type="domain" description="DUF7088" evidence="4">
    <location>
        <begin position="42"/>
        <end position="146"/>
    </location>
</feature>
<dbReference type="InterPro" id="IPR019196">
    <property type="entry name" value="ABC_transp_unknown"/>
</dbReference>
<protein>
    <submittedName>
        <fullName evidence="5">Gldg family protein</fullName>
    </submittedName>
</protein>
<feature type="region of interest" description="Disordered" evidence="1">
    <location>
        <begin position="423"/>
        <end position="443"/>
    </location>
</feature>
<dbReference type="InterPro" id="IPR055396">
    <property type="entry name" value="DUF7088"/>
</dbReference>
<evidence type="ECO:0000259" key="3">
    <source>
        <dbReference type="Pfam" id="PF09822"/>
    </source>
</evidence>
<keyword evidence="6" id="KW-1185">Reference proteome</keyword>
<evidence type="ECO:0000313" key="6">
    <source>
        <dbReference type="Proteomes" id="UP001597297"/>
    </source>
</evidence>
<accession>A0ABW5DZY6</accession>
<keyword evidence="2" id="KW-1133">Transmembrane helix</keyword>
<feature type="compositionally biased region" description="Acidic residues" evidence="1">
    <location>
        <begin position="430"/>
        <end position="443"/>
    </location>
</feature>
<feature type="domain" description="ABC-type uncharacterised transport system" evidence="3">
    <location>
        <begin position="182"/>
        <end position="497"/>
    </location>
</feature>
<feature type="transmembrane region" description="Helical" evidence="2">
    <location>
        <begin position="608"/>
        <end position="630"/>
    </location>
</feature>
<keyword evidence="2" id="KW-0812">Transmembrane</keyword>
<sequence length="639" mass="69739">MKKISPMMRATLGIVALFLIVVLGSWLTRLTVVGNSGVDLTENKVHTLTEGTRSILKELDPETPVSVRFYATRESPLLSREQKLFIGKVDSLLKEYQSLAKGALRVEFIDPQPDTDAEDSARLDGIAGQRVMLDNQEENLYLGIAVECLDQKARIASVDVSRETMLEYDLSKAIAEVSRTDKPVLGLISGLPLTSAPAGMPGQAPQAPWIIHQALQQSYELQDLGSYPEEISPKEITTLLLLHPTGLSEKTEYAIDQYLLGGGSVVACIDPYCYTARRGMGASSSDLPNLLKAWGVQYDSGKVLFDLKHRTPLQGGMTSPVFLSLNGDAIVHREDLAVQGLNDLVMVMSGSLQGGDSELEVETLLRSSTESGMLASHEAGDIRGVSRSMYTNPVDSMAHGLAMRLSGNFKTAFPDGLAKEDVATDKNEASDADAGEDAPEVDDEEEVVQLKESSGKGSVTLIADADFLADPFAFQVSNMMGMQMVNPINGNSAFLLNILDQTMGSKHLIGARGRSSTRRPFTVVQEMEAEFERNVGQKIEEIQMKQNATLDKIRQLEAKRGQNGGFSLSQDSAKELESLNKEQVAYAKEIREMQKGLQRQKDALSGKIIQLTMLPIISLVLITGGFVWAIRKQNQLKKA</sequence>
<reference evidence="6" key="1">
    <citation type="journal article" date="2019" name="Int. J. Syst. Evol. Microbiol.">
        <title>The Global Catalogue of Microorganisms (GCM) 10K type strain sequencing project: providing services to taxonomists for standard genome sequencing and annotation.</title>
        <authorList>
            <consortium name="The Broad Institute Genomics Platform"/>
            <consortium name="The Broad Institute Genome Sequencing Center for Infectious Disease"/>
            <person name="Wu L."/>
            <person name="Ma J."/>
        </authorList>
    </citation>
    <scope>NUCLEOTIDE SEQUENCE [LARGE SCALE GENOMIC DNA]</scope>
    <source>
        <strain evidence="6">JCM 16545</strain>
    </source>
</reference>
<evidence type="ECO:0000256" key="1">
    <source>
        <dbReference type="SAM" id="MobiDB-lite"/>
    </source>
</evidence>
<keyword evidence="2" id="KW-0472">Membrane</keyword>
<dbReference type="Pfam" id="PF23357">
    <property type="entry name" value="DUF7088"/>
    <property type="match status" value="1"/>
</dbReference>
<gene>
    <name evidence="5" type="ORF">ACFSQZ_05405</name>
</gene>
<comment type="caution">
    <text evidence="5">The sequence shown here is derived from an EMBL/GenBank/DDBJ whole genome shotgun (WGS) entry which is preliminary data.</text>
</comment>
<dbReference type="RefSeq" id="WP_377095378.1">
    <property type="nucleotide sequence ID" value="NZ_JBHSJM010000001.1"/>
</dbReference>
<dbReference type="EMBL" id="JBHUJC010000018">
    <property type="protein sequence ID" value="MFD2275897.1"/>
    <property type="molecule type" value="Genomic_DNA"/>
</dbReference>